<evidence type="ECO:0000256" key="2">
    <source>
        <dbReference type="SAM" id="Phobius"/>
    </source>
</evidence>
<keyword evidence="2" id="KW-0812">Transmembrane</keyword>
<feature type="compositionally biased region" description="Low complexity" evidence="1">
    <location>
        <begin position="129"/>
        <end position="145"/>
    </location>
</feature>
<gene>
    <name evidence="4" type="ORF">F7D09_0554</name>
</gene>
<feature type="domain" description="Helix-hairpin-helix DNA-binding motif class 1" evidence="3">
    <location>
        <begin position="191"/>
        <end position="210"/>
    </location>
</feature>
<dbReference type="InterPro" id="IPR010994">
    <property type="entry name" value="RuvA_2-like"/>
</dbReference>
<organism evidence="4 5">
    <name type="scientific">Bifidobacterium leontopitheci</name>
    <dbReference type="NCBI Taxonomy" id="2650774"/>
    <lineage>
        <taxon>Bacteria</taxon>
        <taxon>Bacillati</taxon>
        <taxon>Actinomycetota</taxon>
        <taxon>Actinomycetes</taxon>
        <taxon>Bifidobacteriales</taxon>
        <taxon>Bifidobacteriaceae</taxon>
        <taxon>Bifidobacterium</taxon>
    </lineage>
</organism>
<dbReference type="EMBL" id="WBVT01000005">
    <property type="protein sequence ID" value="KAB7791008.1"/>
    <property type="molecule type" value="Genomic_DNA"/>
</dbReference>
<dbReference type="InterPro" id="IPR003583">
    <property type="entry name" value="Hlx-hairpin-Hlx_DNA-bd_motif"/>
</dbReference>
<feature type="region of interest" description="Disordered" evidence="1">
    <location>
        <begin position="1"/>
        <end position="20"/>
    </location>
</feature>
<feature type="compositionally biased region" description="Basic and acidic residues" evidence="1">
    <location>
        <begin position="1"/>
        <end position="14"/>
    </location>
</feature>
<evidence type="ECO:0000313" key="4">
    <source>
        <dbReference type="EMBL" id="KAB7791008.1"/>
    </source>
</evidence>
<dbReference type="PANTHER" id="PTHR21180:SF32">
    <property type="entry name" value="ENDONUCLEASE_EXONUCLEASE_PHOSPHATASE FAMILY DOMAIN-CONTAINING PROTEIN 1"/>
    <property type="match status" value="1"/>
</dbReference>
<feature type="transmembrane region" description="Helical" evidence="2">
    <location>
        <begin position="27"/>
        <end position="48"/>
    </location>
</feature>
<dbReference type="GO" id="GO:0003677">
    <property type="term" value="F:DNA binding"/>
    <property type="evidence" value="ECO:0007669"/>
    <property type="project" value="InterPro"/>
</dbReference>
<keyword evidence="2" id="KW-1133">Transmembrane helix</keyword>
<keyword evidence="2" id="KW-0472">Membrane</keyword>
<evidence type="ECO:0000313" key="5">
    <source>
        <dbReference type="Proteomes" id="UP000441772"/>
    </source>
</evidence>
<dbReference type="Proteomes" id="UP000441772">
    <property type="component" value="Unassembled WGS sequence"/>
</dbReference>
<dbReference type="Gene3D" id="1.10.150.320">
    <property type="entry name" value="Photosystem II 12 kDa extrinsic protein"/>
    <property type="match status" value="1"/>
</dbReference>
<dbReference type="SUPFAM" id="SSF47781">
    <property type="entry name" value="RuvA domain 2-like"/>
    <property type="match status" value="1"/>
</dbReference>
<dbReference type="AlphaFoldDB" id="A0A6I1GS52"/>
<keyword evidence="5" id="KW-1185">Reference proteome</keyword>
<comment type="caution">
    <text evidence="4">The sequence shown here is derived from an EMBL/GenBank/DDBJ whole genome shotgun (WGS) entry which is preliminary data.</text>
</comment>
<evidence type="ECO:0000256" key="1">
    <source>
        <dbReference type="SAM" id="MobiDB-lite"/>
    </source>
</evidence>
<dbReference type="InterPro" id="IPR051675">
    <property type="entry name" value="Endo/Exo/Phosphatase_dom_1"/>
</dbReference>
<evidence type="ECO:0000259" key="3">
    <source>
        <dbReference type="SMART" id="SM00278"/>
    </source>
</evidence>
<dbReference type="GO" id="GO:0015627">
    <property type="term" value="C:type II protein secretion system complex"/>
    <property type="evidence" value="ECO:0007669"/>
    <property type="project" value="TreeGrafter"/>
</dbReference>
<feature type="domain" description="Helix-hairpin-helix DNA-binding motif class 1" evidence="3">
    <location>
        <begin position="161"/>
        <end position="180"/>
    </location>
</feature>
<dbReference type="GO" id="GO:0015628">
    <property type="term" value="P:protein secretion by the type II secretion system"/>
    <property type="evidence" value="ECO:0007669"/>
    <property type="project" value="TreeGrafter"/>
</dbReference>
<sequence length="213" mass="21653">MGVRSADGDRREQTGARTRPRLSFKPVQSLMAVLLLATALCASLTMLVQQSLHYASLGAATARQQPVQAGTVDEEPAGDAANAGVTGDDAALDGDGGGSDGDDRQTVEGSGQNETAGDGTAGVGTRENAATGDGSATAGGAATQDGAQDSSLIDLNSATAAQLDTIPGVGPATAQRILDHRRRIGRFTSVDQLLDVSGIGARTLEKIRPWVRV</sequence>
<name>A0A6I1GS52_9BIFI</name>
<accession>A0A6I1GS52</accession>
<reference evidence="4 5" key="1">
    <citation type="submission" date="2019-09" db="EMBL/GenBank/DDBJ databases">
        <title>Characterization of the phylogenetic diversity of two novel species belonging to the genus Bifidobacterium: Bifidobacterium cebidarum sp. nov. and Bifidobacterium leontopitheci sp. nov.</title>
        <authorList>
            <person name="Lugli G.A."/>
            <person name="Duranti S."/>
            <person name="Milani C."/>
            <person name="Turroni F."/>
            <person name="Ventura M."/>
        </authorList>
    </citation>
    <scope>NUCLEOTIDE SEQUENCE [LARGE SCALE GENOMIC DNA]</scope>
    <source>
        <strain evidence="4 5">LMG 31471</strain>
    </source>
</reference>
<protein>
    <submittedName>
        <fullName evidence="4">Competence protein ComEA</fullName>
    </submittedName>
</protein>
<feature type="region of interest" description="Disordered" evidence="1">
    <location>
        <begin position="66"/>
        <end position="145"/>
    </location>
</feature>
<dbReference type="PANTHER" id="PTHR21180">
    <property type="entry name" value="ENDONUCLEASE/EXONUCLEASE/PHOSPHATASE FAMILY DOMAIN-CONTAINING PROTEIN 1"/>
    <property type="match status" value="1"/>
</dbReference>
<proteinExistence type="predicted"/>
<dbReference type="SMART" id="SM00278">
    <property type="entry name" value="HhH1"/>
    <property type="match status" value="2"/>
</dbReference>
<dbReference type="Pfam" id="PF12836">
    <property type="entry name" value="HHH_3"/>
    <property type="match status" value="1"/>
</dbReference>
<dbReference type="GO" id="GO:0006281">
    <property type="term" value="P:DNA repair"/>
    <property type="evidence" value="ECO:0007669"/>
    <property type="project" value="InterPro"/>
</dbReference>